<accession>H2YS98</accession>
<organism evidence="1 2">
    <name type="scientific">Ciona savignyi</name>
    <name type="common">Pacific transparent sea squirt</name>
    <dbReference type="NCBI Taxonomy" id="51511"/>
    <lineage>
        <taxon>Eukaryota</taxon>
        <taxon>Metazoa</taxon>
        <taxon>Chordata</taxon>
        <taxon>Tunicata</taxon>
        <taxon>Ascidiacea</taxon>
        <taxon>Phlebobranchia</taxon>
        <taxon>Cionidae</taxon>
        <taxon>Ciona</taxon>
    </lineage>
</organism>
<dbReference type="AlphaFoldDB" id="H2YS98"/>
<dbReference type="HOGENOM" id="CLU_2960039_0_0_1"/>
<proteinExistence type="predicted"/>
<evidence type="ECO:0000313" key="1">
    <source>
        <dbReference type="Ensembl" id="ENSCSAVP00000008208.1"/>
    </source>
</evidence>
<dbReference type="Ensembl" id="ENSCSAVT00000008316.1">
    <property type="protein sequence ID" value="ENSCSAVP00000008208.1"/>
    <property type="gene ID" value="ENSCSAVG00000004882.1"/>
</dbReference>
<sequence length="59" mass="6614">MCSKACTGGLCHRWNRLPPSVRLLCHTVFCRLNLNILQGWSLLNTGAPITMSHYSEAIK</sequence>
<reference evidence="2" key="1">
    <citation type="submission" date="2003-08" db="EMBL/GenBank/DDBJ databases">
        <authorList>
            <person name="Birren B."/>
            <person name="Nusbaum C."/>
            <person name="Abebe A."/>
            <person name="Abouelleil A."/>
            <person name="Adekoya E."/>
            <person name="Ait-zahra M."/>
            <person name="Allen N."/>
            <person name="Allen T."/>
            <person name="An P."/>
            <person name="Anderson M."/>
            <person name="Anderson S."/>
            <person name="Arachchi H."/>
            <person name="Armbruster J."/>
            <person name="Bachantsang P."/>
            <person name="Baldwin J."/>
            <person name="Barry A."/>
            <person name="Bayul T."/>
            <person name="Blitshsteyn B."/>
            <person name="Bloom T."/>
            <person name="Blye J."/>
            <person name="Boguslavskiy L."/>
            <person name="Borowsky M."/>
            <person name="Boukhgalter B."/>
            <person name="Brunache A."/>
            <person name="Butler J."/>
            <person name="Calixte N."/>
            <person name="Calvo S."/>
            <person name="Camarata J."/>
            <person name="Campo K."/>
            <person name="Chang J."/>
            <person name="Cheshatsang Y."/>
            <person name="Citroen M."/>
            <person name="Collymore A."/>
            <person name="Considine T."/>
            <person name="Cook A."/>
            <person name="Cooke P."/>
            <person name="Corum B."/>
            <person name="Cuomo C."/>
            <person name="David R."/>
            <person name="Dawoe T."/>
            <person name="Degray S."/>
            <person name="Dodge S."/>
            <person name="Dooley K."/>
            <person name="Dorje P."/>
            <person name="Dorjee K."/>
            <person name="Dorris L."/>
            <person name="Duffey N."/>
            <person name="Dupes A."/>
            <person name="Elkins T."/>
            <person name="Engels R."/>
            <person name="Erickson J."/>
            <person name="Farina A."/>
            <person name="Faro S."/>
            <person name="Ferreira P."/>
            <person name="Fischer H."/>
            <person name="Fitzgerald M."/>
            <person name="Foley K."/>
            <person name="Gage D."/>
            <person name="Galagan J."/>
            <person name="Gearin G."/>
            <person name="Gnerre S."/>
            <person name="Gnirke A."/>
            <person name="Goyette A."/>
            <person name="Graham J."/>
            <person name="Grandbois E."/>
            <person name="Gyaltsen K."/>
            <person name="Hafez N."/>
            <person name="Hagopian D."/>
            <person name="Hagos B."/>
            <person name="Hall J."/>
            <person name="Hatcher B."/>
            <person name="Heller A."/>
            <person name="Higgins H."/>
            <person name="Honan T."/>
            <person name="Horn A."/>
            <person name="Houde N."/>
            <person name="Hughes L."/>
            <person name="Hulme W."/>
            <person name="Husby E."/>
            <person name="Iliev I."/>
            <person name="Jaffe D."/>
            <person name="Jones C."/>
            <person name="Kamal M."/>
            <person name="Kamat A."/>
            <person name="Kamvysselis M."/>
            <person name="Karlsson E."/>
            <person name="Kells C."/>
            <person name="Kieu A."/>
            <person name="Kisner P."/>
            <person name="Kodira C."/>
            <person name="Kulbokas E."/>
            <person name="Labutti K."/>
            <person name="Lama D."/>
            <person name="Landers T."/>
            <person name="Leger J."/>
            <person name="Levine S."/>
            <person name="Lewis D."/>
            <person name="Lewis T."/>
            <person name="Lindblad-toh K."/>
            <person name="Liu X."/>
            <person name="Lokyitsang T."/>
            <person name="Lokyitsang Y."/>
            <person name="Lucien O."/>
            <person name="Lui A."/>
            <person name="Ma L.J."/>
            <person name="Mabbitt R."/>
            <person name="Macdonald J."/>
            <person name="Maclean C."/>
            <person name="Major J."/>
            <person name="Manning J."/>
            <person name="Marabella R."/>
            <person name="Maru K."/>
            <person name="Matthews C."/>
            <person name="Mauceli E."/>
            <person name="Mccarthy M."/>
            <person name="Mcdonough S."/>
            <person name="Mcghee T."/>
            <person name="Meldrim J."/>
            <person name="Meneus L."/>
            <person name="Mesirov J."/>
            <person name="Mihalev A."/>
            <person name="Mihova T."/>
            <person name="Mikkelsen T."/>
            <person name="Mlenga V."/>
            <person name="Moru K."/>
            <person name="Mozes J."/>
            <person name="Mulrain L."/>
            <person name="Munson G."/>
            <person name="Naylor J."/>
            <person name="Newes C."/>
            <person name="Nguyen C."/>
            <person name="Nguyen N."/>
            <person name="Nguyen T."/>
            <person name="Nicol R."/>
            <person name="Nielsen C."/>
            <person name="Nizzari M."/>
            <person name="Norbu C."/>
            <person name="Norbu N."/>
            <person name="O'donnell P."/>
            <person name="Okoawo O."/>
            <person name="O'leary S."/>
            <person name="Omotosho B."/>
            <person name="O'neill K."/>
            <person name="Osman S."/>
            <person name="Parker S."/>
            <person name="Perrin D."/>
            <person name="Phunkhang P."/>
            <person name="Piqani B."/>
            <person name="Purcell S."/>
            <person name="Rachupka T."/>
            <person name="Ramasamy U."/>
            <person name="Rameau R."/>
            <person name="Ray V."/>
            <person name="Raymond C."/>
            <person name="Retta R."/>
            <person name="Richardson S."/>
            <person name="Rise C."/>
            <person name="Rodriguez J."/>
            <person name="Rogers J."/>
            <person name="Rogov P."/>
            <person name="Rutman M."/>
            <person name="Schupbach R."/>
            <person name="Seaman C."/>
            <person name="Settipalli S."/>
            <person name="Sharpe T."/>
            <person name="Sheridan J."/>
            <person name="Sherpa N."/>
            <person name="Shi J."/>
            <person name="Smirnov S."/>
            <person name="Smith C."/>
            <person name="Sougnez C."/>
            <person name="Spencer B."/>
            <person name="Stalker J."/>
            <person name="Stange-thomann N."/>
            <person name="Stavropoulos S."/>
            <person name="Stetson K."/>
            <person name="Stone C."/>
            <person name="Stone S."/>
            <person name="Stubbs M."/>
            <person name="Talamas J."/>
            <person name="Tchuinga P."/>
            <person name="Tenzing P."/>
            <person name="Tesfaye S."/>
            <person name="Theodore J."/>
            <person name="Thoulutsang Y."/>
            <person name="Topham K."/>
            <person name="Towey S."/>
            <person name="Tsamla T."/>
            <person name="Tsomo N."/>
            <person name="Vallee D."/>
            <person name="Vassiliev H."/>
            <person name="Venkataraman V."/>
            <person name="Vinson J."/>
            <person name="Vo A."/>
            <person name="Wade C."/>
            <person name="Wang S."/>
            <person name="Wangchuk T."/>
            <person name="Wangdi T."/>
            <person name="Whittaker C."/>
            <person name="Wilkinson J."/>
            <person name="Wu Y."/>
            <person name="Wyman D."/>
            <person name="Yadav S."/>
            <person name="Yang S."/>
            <person name="Yang X."/>
            <person name="Yeager S."/>
            <person name="Yee E."/>
            <person name="Young G."/>
            <person name="Zainoun J."/>
            <person name="Zembeck L."/>
            <person name="Zimmer A."/>
            <person name="Zody M."/>
            <person name="Lander E."/>
        </authorList>
    </citation>
    <scope>NUCLEOTIDE SEQUENCE [LARGE SCALE GENOMIC DNA]</scope>
</reference>
<protein>
    <submittedName>
        <fullName evidence="1">Uncharacterized protein</fullName>
    </submittedName>
</protein>
<dbReference type="Proteomes" id="UP000007875">
    <property type="component" value="Unassembled WGS sequence"/>
</dbReference>
<keyword evidence="2" id="KW-1185">Reference proteome</keyword>
<evidence type="ECO:0000313" key="2">
    <source>
        <dbReference type="Proteomes" id="UP000007875"/>
    </source>
</evidence>
<dbReference type="InParanoid" id="H2YS98"/>
<reference evidence="1" key="2">
    <citation type="submission" date="2025-08" db="UniProtKB">
        <authorList>
            <consortium name="Ensembl"/>
        </authorList>
    </citation>
    <scope>IDENTIFICATION</scope>
</reference>
<dbReference type="GeneTree" id="ENSGT00940000180539"/>
<name>H2YS98_CIOSA</name>
<reference evidence="1" key="3">
    <citation type="submission" date="2025-09" db="UniProtKB">
        <authorList>
            <consortium name="Ensembl"/>
        </authorList>
    </citation>
    <scope>IDENTIFICATION</scope>
</reference>